<evidence type="ECO:0000313" key="18">
    <source>
        <dbReference type="Proteomes" id="UP000298438"/>
    </source>
</evidence>
<dbReference type="Pfam" id="PF01066">
    <property type="entry name" value="CDP-OH_P_transf"/>
    <property type="match status" value="1"/>
</dbReference>
<evidence type="ECO:0000256" key="7">
    <source>
        <dbReference type="ARBA" id="ARBA00022679"/>
    </source>
</evidence>
<dbReference type="AlphaFoldDB" id="A0A4Y9SGM1"/>
<evidence type="ECO:0000256" key="11">
    <source>
        <dbReference type="ARBA" id="ARBA00023136"/>
    </source>
</evidence>
<dbReference type="InterPro" id="IPR000462">
    <property type="entry name" value="CDP-OH_P_trans"/>
</dbReference>
<dbReference type="InterPro" id="IPR048254">
    <property type="entry name" value="CDP_ALCOHOL_P_TRANSF_CS"/>
</dbReference>
<keyword evidence="11 16" id="KW-0472">Membrane</keyword>
<keyword evidence="10" id="KW-0443">Lipid metabolism</keyword>
<comment type="catalytic activity">
    <reaction evidence="1">
        <text>a CDP-1,2-diacyl-sn-glycerol + L-serine = a 1,2-diacyl-sn-glycero-3-phospho-L-serine + CMP + H(+)</text>
        <dbReference type="Rhea" id="RHEA:16913"/>
        <dbReference type="ChEBI" id="CHEBI:15378"/>
        <dbReference type="ChEBI" id="CHEBI:33384"/>
        <dbReference type="ChEBI" id="CHEBI:57262"/>
        <dbReference type="ChEBI" id="CHEBI:58332"/>
        <dbReference type="ChEBI" id="CHEBI:60377"/>
        <dbReference type="EC" id="2.7.8.8"/>
    </reaction>
</comment>
<feature type="transmembrane region" description="Helical" evidence="16">
    <location>
        <begin position="145"/>
        <end position="167"/>
    </location>
</feature>
<evidence type="ECO:0000256" key="4">
    <source>
        <dbReference type="ARBA" id="ARBA00013174"/>
    </source>
</evidence>
<evidence type="ECO:0000256" key="5">
    <source>
        <dbReference type="ARBA" id="ARBA00017171"/>
    </source>
</evidence>
<keyword evidence="9 16" id="KW-1133">Transmembrane helix</keyword>
<organism evidence="17 18">
    <name type="scientific">Zemynaea arenosa</name>
    <dbReference type="NCBI Taxonomy" id="2561931"/>
    <lineage>
        <taxon>Bacteria</taxon>
        <taxon>Pseudomonadati</taxon>
        <taxon>Pseudomonadota</taxon>
        <taxon>Betaproteobacteria</taxon>
        <taxon>Burkholderiales</taxon>
        <taxon>Oxalobacteraceae</taxon>
        <taxon>Telluria group</taxon>
        <taxon>Zemynaea</taxon>
    </lineage>
</organism>
<dbReference type="Gene3D" id="1.20.120.1760">
    <property type="match status" value="1"/>
</dbReference>
<sequence>MPSSSRQRLARAKFALPSLVTLLSIACGFGSIVISVDNAAVGDPHAYRMAAILLVLAGVFDALDGLVARATGTSSEFGVQLDSIADVMNFGCAPGLLLYCYGFAQLGADHPTLVRLGGLACFVFVACGALRLARFNVTVGKTDPRYFVGMPITAGAACVASVVVAWPQVPATMLHQFLVALLMVAVGALMVSTIRFPSSKQPKNARTFIVLGVMLALLAVLQTRFFALFFVIYVSGTLLLNIAWKLGWTGIAPPIRYGRADD</sequence>
<reference evidence="17 18" key="1">
    <citation type="submission" date="2019-03" db="EMBL/GenBank/DDBJ databases">
        <title>Draft Genome Sequence of Massilia arenosa sp. nov., a Novel Massilia Species Isolated from a Sandy-loam Maize Soil.</title>
        <authorList>
            <person name="Raths R."/>
            <person name="Peta V."/>
            <person name="Bucking H."/>
        </authorList>
    </citation>
    <scope>NUCLEOTIDE SEQUENCE [LARGE SCALE GENOMIC DNA]</scope>
    <source>
        <strain evidence="17 18">MC02</strain>
    </source>
</reference>
<dbReference type="InterPro" id="IPR004533">
    <property type="entry name" value="CDP-diaglyc--ser_O-PTrfase"/>
</dbReference>
<feature type="transmembrane region" description="Helical" evidence="16">
    <location>
        <begin position="208"/>
        <end position="234"/>
    </location>
</feature>
<dbReference type="NCBIfam" id="TIGR00473">
    <property type="entry name" value="pssA"/>
    <property type="match status" value="1"/>
</dbReference>
<dbReference type="PROSITE" id="PS51257">
    <property type="entry name" value="PROKAR_LIPOPROTEIN"/>
    <property type="match status" value="1"/>
</dbReference>
<evidence type="ECO:0000256" key="6">
    <source>
        <dbReference type="ARBA" id="ARBA00022516"/>
    </source>
</evidence>
<feature type="transmembrane region" description="Helical" evidence="16">
    <location>
        <begin position="87"/>
        <end position="107"/>
    </location>
</feature>
<evidence type="ECO:0000256" key="2">
    <source>
        <dbReference type="ARBA" id="ARBA00004127"/>
    </source>
</evidence>
<keyword evidence="7 15" id="KW-0808">Transferase</keyword>
<dbReference type="RefSeq" id="WP_135206621.1">
    <property type="nucleotide sequence ID" value="NZ_SPVF01000105.1"/>
</dbReference>
<dbReference type="GO" id="GO:0003882">
    <property type="term" value="F:CDP-diacylglycerol-serine O-phosphatidyltransferase activity"/>
    <property type="evidence" value="ECO:0007669"/>
    <property type="project" value="UniProtKB-EC"/>
</dbReference>
<keyword evidence="12" id="KW-0594">Phospholipid biosynthesis</keyword>
<dbReference type="Proteomes" id="UP000298438">
    <property type="component" value="Unassembled WGS sequence"/>
</dbReference>
<dbReference type="PANTHER" id="PTHR14269:SF61">
    <property type="entry name" value="CDP-DIACYLGLYCEROL--SERINE O-PHOSPHATIDYLTRANSFERASE"/>
    <property type="match status" value="1"/>
</dbReference>
<evidence type="ECO:0000256" key="9">
    <source>
        <dbReference type="ARBA" id="ARBA00022989"/>
    </source>
</evidence>
<dbReference type="GO" id="GO:0016020">
    <property type="term" value="C:membrane"/>
    <property type="evidence" value="ECO:0007669"/>
    <property type="project" value="InterPro"/>
</dbReference>
<dbReference type="InterPro" id="IPR050324">
    <property type="entry name" value="CDP-alcohol_PTase-I"/>
</dbReference>
<keyword evidence="8 16" id="KW-0812">Transmembrane</keyword>
<comment type="similarity">
    <text evidence="3 15">Belongs to the CDP-alcohol phosphatidyltransferase class-I family.</text>
</comment>
<evidence type="ECO:0000256" key="15">
    <source>
        <dbReference type="RuleBase" id="RU003750"/>
    </source>
</evidence>
<dbReference type="GO" id="GO:0012505">
    <property type="term" value="C:endomembrane system"/>
    <property type="evidence" value="ECO:0007669"/>
    <property type="project" value="UniProtKB-SubCell"/>
</dbReference>
<evidence type="ECO:0000256" key="12">
    <source>
        <dbReference type="ARBA" id="ARBA00023209"/>
    </source>
</evidence>
<protein>
    <recommendedName>
        <fullName evidence="5">CDP-diacylglycerol--serine O-phosphatidyltransferase</fullName>
        <ecNumber evidence="4">2.7.8.8</ecNumber>
    </recommendedName>
    <alternativeName>
        <fullName evidence="14">Phosphatidylserine synthase</fullName>
    </alternativeName>
</protein>
<keyword evidence="18" id="KW-1185">Reference proteome</keyword>
<name>A0A4Y9SGM1_9BURK</name>
<dbReference type="PANTHER" id="PTHR14269">
    <property type="entry name" value="CDP-DIACYLGLYCEROL--GLYCEROL-3-PHOSPHATE 3-PHOSPHATIDYLTRANSFERASE-RELATED"/>
    <property type="match status" value="1"/>
</dbReference>
<evidence type="ECO:0000313" key="17">
    <source>
        <dbReference type="EMBL" id="TFW22598.1"/>
    </source>
</evidence>
<accession>A0A4Y9SGM1</accession>
<dbReference type="PROSITE" id="PS00379">
    <property type="entry name" value="CDP_ALCOHOL_P_TRANSF"/>
    <property type="match status" value="1"/>
</dbReference>
<evidence type="ECO:0000256" key="13">
    <source>
        <dbReference type="ARBA" id="ARBA00023264"/>
    </source>
</evidence>
<evidence type="ECO:0000256" key="16">
    <source>
        <dbReference type="SAM" id="Phobius"/>
    </source>
</evidence>
<keyword evidence="13" id="KW-1208">Phospholipid metabolism</keyword>
<evidence type="ECO:0000256" key="1">
    <source>
        <dbReference type="ARBA" id="ARBA00000287"/>
    </source>
</evidence>
<evidence type="ECO:0000256" key="10">
    <source>
        <dbReference type="ARBA" id="ARBA00023098"/>
    </source>
</evidence>
<proteinExistence type="inferred from homology"/>
<comment type="subcellular location">
    <subcellularLocation>
        <location evidence="2">Endomembrane system</location>
        <topology evidence="2">Multi-pass membrane protein</topology>
    </subcellularLocation>
</comment>
<evidence type="ECO:0000256" key="8">
    <source>
        <dbReference type="ARBA" id="ARBA00022692"/>
    </source>
</evidence>
<dbReference type="EC" id="2.7.8.8" evidence="4"/>
<evidence type="ECO:0000256" key="3">
    <source>
        <dbReference type="ARBA" id="ARBA00010441"/>
    </source>
</evidence>
<comment type="caution">
    <text evidence="17">The sequence shown here is derived from an EMBL/GenBank/DDBJ whole genome shotgun (WGS) entry which is preliminary data.</text>
</comment>
<feature type="transmembrane region" description="Helical" evidence="16">
    <location>
        <begin position="46"/>
        <end position="67"/>
    </location>
</feature>
<keyword evidence="6" id="KW-0444">Lipid biosynthesis</keyword>
<feature type="transmembrane region" description="Helical" evidence="16">
    <location>
        <begin position="173"/>
        <end position="196"/>
    </location>
</feature>
<evidence type="ECO:0000256" key="14">
    <source>
        <dbReference type="ARBA" id="ARBA00032361"/>
    </source>
</evidence>
<feature type="transmembrane region" description="Helical" evidence="16">
    <location>
        <begin position="113"/>
        <end position="133"/>
    </location>
</feature>
<dbReference type="InterPro" id="IPR043130">
    <property type="entry name" value="CDP-OH_PTrfase_TM_dom"/>
</dbReference>
<dbReference type="EMBL" id="SPVF01000105">
    <property type="protein sequence ID" value="TFW22598.1"/>
    <property type="molecule type" value="Genomic_DNA"/>
</dbReference>
<dbReference type="OrthoDB" id="9777147at2"/>
<dbReference type="GO" id="GO:0008654">
    <property type="term" value="P:phospholipid biosynthetic process"/>
    <property type="evidence" value="ECO:0007669"/>
    <property type="project" value="UniProtKB-KW"/>
</dbReference>
<gene>
    <name evidence="17" type="primary">pssA</name>
    <name evidence="17" type="ORF">E4L96_07650</name>
</gene>